<evidence type="ECO:0000256" key="2">
    <source>
        <dbReference type="ARBA" id="ARBA00022741"/>
    </source>
</evidence>
<reference evidence="7" key="1">
    <citation type="journal article" date="2019" name="Int. J. Syst. Evol. Microbiol.">
        <title>The Global Catalogue of Microorganisms (GCM) 10K type strain sequencing project: providing services to taxonomists for standard genome sequencing and annotation.</title>
        <authorList>
            <consortium name="The Broad Institute Genomics Platform"/>
            <consortium name="The Broad Institute Genome Sequencing Center for Infectious Disease"/>
            <person name="Wu L."/>
            <person name="Ma J."/>
        </authorList>
    </citation>
    <scope>NUCLEOTIDE SEQUENCE [LARGE SCALE GENOMIC DNA]</scope>
    <source>
        <strain evidence="7">CGMCC 1.14966</strain>
    </source>
</reference>
<name>A0ABQ2AIR4_9BACT</name>
<dbReference type="Pfam" id="PF00690">
    <property type="entry name" value="Cation_ATPase_N"/>
    <property type="match status" value="1"/>
</dbReference>
<comment type="caution">
    <text evidence="6">The sequence shown here is derived from an EMBL/GenBank/DDBJ whole genome shotgun (WGS) entry which is preliminary data.</text>
</comment>
<dbReference type="InterPro" id="IPR001757">
    <property type="entry name" value="P_typ_ATPase"/>
</dbReference>
<dbReference type="InterPro" id="IPR008250">
    <property type="entry name" value="ATPase_P-typ_transduc_dom_A_sf"/>
</dbReference>
<dbReference type="SMART" id="SM00831">
    <property type="entry name" value="Cation_ATPase_N"/>
    <property type="match status" value="1"/>
</dbReference>
<dbReference type="SUPFAM" id="SSF81665">
    <property type="entry name" value="Calcium ATPase, transmembrane domain M"/>
    <property type="match status" value="1"/>
</dbReference>
<dbReference type="Pfam" id="PF00122">
    <property type="entry name" value="E1-E2_ATPase"/>
    <property type="match status" value="1"/>
</dbReference>
<dbReference type="SUPFAM" id="SSF54631">
    <property type="entry name" value="CBS-domain pair"/>
    <property type="match status" value="1"/>
</dbReference>
<dbReference type="EMBL" id="BMGY01000056">
    <property type="protein sequence ID" value="GGH90626.1"/>
    <property type="molecule type" value="Genomic_DNA"/>
</dbReference>
<dbReference type="InterPro" id="IPR059000">
    <property type="entry name" value="ATPase_P-type_domA"/>
</dbReference>
<dbReference type="InterPro" id="IPR023298">
    <property type="entry name" value="ATPase_P-typ_TM_dom_sf"/>
</dbReference>
<sequence length="328" mass="35703">MDYHLVPVEEVARSLGTTPAGLTAATARQRLAEHGPNQIADARRKSVGQLLLHQFTDMMILVLIAAAILAGVVGQMKSTYVILAIVLLNALVGFMQEYRAEKAMAALKKMAASQAQVLRDKQAVRVAAADLMPGDVVLLEAGNVIPADVRFVAAHVLKMDESSLTGESANAAKNPNALPPGEYALGDRVNLGYKGTFVTIVTAVKHGRRIFDNIVKFIRYIMSSNVGELLSGSDQDLIVVEHDRAVGVMTRLLIIESLRADRGTVAVATVMNREFETVDIGAGLGDVYDRARRKLNAFYPVLENERFRGVIDQNNIDEFLKIRTALSH</sequence>
<dbReference type="Gene3D" id="1.20.1110.10">
    <property type="entry name" value="Calcium-transporting ATPase, transmembrane domain"/>
    <property type="match status" value="2"/>
</dbReference>
<keyword evidence="3" id="KW-0067">ATP-binding</keyword>
<keyword evidence="7" id="KW-1185">Reference proteome</keyword>
<feature type="transmembrane region" description="Helical" evidence="4">
    <location>
        <begin position="78"/>
        <end position="95"/>
    </location>
</feature>
<evidence type="ECO:0000256" key="3">
    <source>
        <dbReference type="ARBA" id="ARBA00022840"/>
    </source>
</evidence>
<dbReference type="InterPro" id="IPR046342">
    <property type="entry name" value="CBS_dom_sf"/>
</dbReference>
<evidence type="ECO:0000313" key="6">
    <source>
        <dbReference type="EMBL" id="GGH90626.1"/>
    </source>
</evidence>
<dbReference type="InterPro" id="IPR004014">
    <property type="entry name" value="ATPase_P-typ_cation-transptr_N"/>
</dbReference>
<keyword evidence="4" id="KW-0472">Membrane</keyword>
<gene>
    <name evidence="6" type="ORF">GCM10011495_36920</name>
</gene>
<dbReference type="Proteomes" id="UP000637774">
    <property type="component" value="Unassembled WGS sequence"/>
</dbReference>
<keyword evidence="4" id="KW-1133">Transmembrane helix</keyword>
<dbReference type="Gene3D" id="2.70.150.10">
    <property type="entry name" value="Calcium-transporting ATPase, cytoplasmic transduction domain A"/>
    <property type="match status" value="1"/>
</dbReference>
<comment type="subcellular location">
    <subcellularLocation>
        <location evidence="1">Membrane</location>
        <topology evidence="1">Multi-pass membrane protein</topology>
    </subcellularLocation>
</comment>
<accession>A0ABQ2AIR4</accession>
<protein>
    <recommendedName>
        <fullName evidence="5">Cation-transporting P-type ATPase N-terminal domain-containing protein</fullName>
    </recommendedName>
</protein>
<evidence type="ECO:0000259" key="5">
    <source>
        <dbReference type="SMART" id="SM00831"/>
    </source>
</evidence>
<keyword evidence="4" id="KW-0812">Transmembrane</keyword>
<evidence type="ECO:0000313" key="7">
    <source>
        <dbReference type="Proteomes" id="UP000637774"/>
    </source>
</evidence>
<organism evidence="6 7">
    <name type="scientific">Hymenobacter frigidus</name>
    <dbReference type="NCBI Taxonomy" id="1524095"/>
    <lineage>
        <taxon>Bacteria</taxon>
        <taxon>Pseudomonadati</taxon>
        <taxon>Bacteroidota</taxon>
        <taxon>Cytophagia</taxon>
        <taxon>Cytophagales</taxon>
        <taxon>Hymenobacteraceae</taxon>
        <taxon>Hymenobacter</taxon>
    </lineage>
</organism>
<feature type="transmembrane region" description="Helical" evidence="4">
    <location>
        <begin position="50"/>
        <end position="72"/>
    </location>
</feature>
<keyword evidence="2" id="KW-0547">Nucleotide-binding</keyword>
<feature type="domain" description="Cation-transporting P-type ATPase N-terminal" evidence="5">
    <location>
        <begin position="2"/>
        <end position="75"/>
    </location>
</feature>
<evidence type="ECO:0000256" key="1">
    <source>
        <dbReference type="ARBA" id="ARBA00004141"/>
    </source>
</evidence>
<dbReference type="NCBIfam" id="TIGR01494">
    <property type="entry name" value="ATPase_P-type"/>
    <property type="match status" value="1"/>
</dbReference>
<dbReference type="SUPFAM" id="SSF81653">
    <property type="entry name" value="Calcium ATPase, transduction domain A"/>
    <property type="match status" value="1"/>
</dbReference>
<dbReference type="PANTHER" id="PTHR42861">
    <property type="entry name" value="CALCIUM-TRANSPORTING ATPASE"/>
    <property type="match status" value="1"/>
</dbReference>
<evidence type="ECO:0000256" key="4">
    <source>
        <dbReference type="SAM" id="Phobius"/>
    </source>
</evidence>
<proteinExistence type="predicted"/>
<dbReference type="RefSeq" id="WP_188563574.1">
    <property type="nucleotide sequence ID" value="NZ_BMGY01000056.1"/>
</dbReference>